<dbReference type="AlphaFoldDB" id="A0A1E7N5S0"/>
<feature type="domain" description="NADPH-dependent reductive aminase-like C-terminal" evidence="4">
    <location>
        <begin position="178"/>
        <end position="304"/>
    </location>
</feature>
<dbReference type="EMBL" id="JPRF03000032">
    <property type="protein sequence ID" value="OEV35994.1"/>
    <property type="molecule type" value="Genomic_DNA"/>
</dbReference>
<dbReference type="InterPro" id="IPR048666">
    <property type="entry name" value="RedAm-like_C"/>
</dbReference>
<dbReference type="InterPro" id="IPR015815">
    <property type="entry name" value="HIBADH-related"/>
</dbReference>
<dbReference type="InterPro" id="IPR051265">
    <property type="entry name" value="HIBADH-related_NP60_sf"/>
</dbReference>
<dbReference type="PANTHER" id="PTHR43580">
    <property type="entry name" value="OXIDOREDUCTASE GLYR1-RELATED"/>
    <property type="match status" value="1"/>
</dbReference>
<comment type="similarity">
    <text evidence="1">Belongs to the HIBADH-related family.</text>
</comment>
<evidence type="ECO:0000259" key="3">
    <source>
        <dbReference type="Pfam" id="PF03446"/>
    </source>
</evidence>
<dbReference type="Pfam" id="PF21761">
    <property type="entry name" value="RedAm-like_C"/>
    <property type="match status" value="1"/>
</dbReference>
<dbReference type="Gene3D" id="1.10.1040.10">
    <property type="entry name" value="N-(1-d-carboxylethyl)-l-norvaline Dehydrogenase, domain 2"/>
    <property type="match status" value="1"/>
</dbReference>
<gene>
    <name evidence="5" type="ORF">HS99_0008390</name>
</gene>
<dbReference type="InterPro" id="IPR013328">
    <property type="entry name" value="6PGD_dom2"/>
</dbReference>
<dbReference type="PIRSF" id="PIRSF000103">
    <property type="entry name" value="HIBADH"/>
    <property type="match status" value="1"/>
</dbReference>
<keyword evidence="2" id="KW-0560">Oxidoreductase</keyword>
<protein>
    <submittedName>
        <fullName evidence="5">6-phosphogluconate dehydrogenase</fullName>
    </submittedName>
</protein>
<dbReference type="GO" id="GO:0050661">
    <property type="term" value="F:NADP binding"/>
    <property type="evidence" value="ECO:0007669"/>
    <property type="project" value="InterPro"/>
</dbReference>
<feature type="domain" description="6-phosphogluconate dehydrogenase NADP-binding" evidence="3">
    <location>
        <begin position="23"/>
        <end position="169"/>
    </location>
</feature>
<organism evidence="5 6">
    <name type="scientific">Kitasatospora aureofaciens</name>
    <name type="common">Streptomyces aureofaciens</name>
    <dbReference type="NCBI Taxonomy" id="1894"/>
    <lineage>
        <taxon>Bacteria</taxon>
        <taxon>Bacillati</taxon>
        <taxon>Actinomycetota</taxon>
        <taxon>Actinomycetes</taxon>
        <taxon>Kitasatosporales</taxon>
        <taxon>Streptomycetaceae</taxon>
        <taxon>Kitasatospora</taxon>
    </lineage>
</organism>
<dbReference type="Proteomes" id="UP000037395">
    <property type="component" value="Unassembled WGS sequence"/>
</dbReference>
<dbReference type="InterPro" id="IPR036291">
    <property type="entry name" value="NAD(P)-bd_dom_sf"/>
</dbReference>
<proteinExistence type="inferred from homology"/>
<evidence type="ECO:0000259" key="4">
    <source>
        <dbReference type="Pfam" id="PF21761"/>
    </source>
</evidence>
<evidence type="ECO:0000256" key="1">
    <source>
        <dbReference type="ARBA" id="ARBA00009080"/>
    </source>
</evidence>
<dbReference type="InterPro" id="IPR006115">
    <property type="entry name" value="6PGDH_NADP-bd"/>
</dbReference>
<sequence>MDRAFVLERGIPVSTEQQAKRSVTVIGLGPMGHAMAGAYLDAGYAVTVWNRTAARADELVARGARLAPGAEAAVAANELVVLSLTDYDAVFAVLESVEGAVAGKVIANLSSDTPARAREAARWLTERGAGHLTGGVQVPPSGIGSPESSTFYSGPVELFNRHRAALEVLTGADFRGDDPGLAQLYYQIQMDLFWTSMAGYLHATAIAEANGISAEEFLPYLSSTAASMPGFQAFYAPRITAGNHAGDVDRLAMALASIEHVRHTAEASGVDDALPAVLAEAFRRGVESGRGAASLTALVGQFRRAQLSA</sequence>
<evidence type="ECO:0000313" key="6">
    <source>
        <dbReference type="Proteomes" id="UP000037395"/>
    </source>
</evidence>
<dbReference type="Pfam" id="PF03446">
    <property type="entry name" value="NAD_binding_2"/>
    <property type="match status" value="1"/>
</dbReference>
<dbReference type="Gene3D" id="3.40.50.720">
    <property type="entry name" value="NAD(P)-binding Rossmann-like Domain"/>
    <property type="match status" value="1"/>
</dbReference>
<keyword evidence="6" id="KW-1185">Reference proteome</keyword>
<reference evidence="5" key="1">
    <citation type="submission" date="2016-08" db="EMBL/GenBank/DDBJ databases">
        <title>Sequencing, Assembly and Comparative Genomics of S. aureofaciens ATCC 10762.</title>
        <authorList>
            <person name="Gradnigo J.S."/>
            <person name="Johnson N."/>
            <person name="Somerville G.A."/>
        </authorList>
    </citation>
    <scope>NUCLEOTIDE SEQUENCE [LARGE SCALE GENOMIC DNA]</scope>
    <source>
        <strain evidence="5">ATCC 10762</strain>
    </source>
</reference>
<name>A0A1E7N5S0_KITAU</name>
<dbReference type="SUPFAM" id="SSF48179">
    <property type="entry name" value="6-phosphogluconate dehydrogenase C-terminal domain-like"/>
    <property type="match status" value="1"/>
</dbReference>
<dbReference type="GO" id="GO:0016491">
    <property type="term" value="F:oxidoreductase activity"/>
    <property type="evidence" value="ECO:0007669"/>
    <property type="project" value="UniProtKB-KW"/>
</dbReference>
<evidence type="ECO:0000313" key="5">
    <source>
        <dbReference type="EMBL" id="OEV35994.1"/>
    </source>
</evidence>
<comment type="caution">
    <text evidence="5">The sequence shown here is derived from an EMBL/GenBank/DDBJ whole genome shotgun (WGS) entry which is preliminary data.</text>
</comment>
<dbReference type="SUPFAM" id="SSF51735">
    <property type="entry name" value="NAD(P)-binding Rossmann-fold domains"/>
    <property type="match status" value="1"/>
</dbReference>
<dbReference type="PANTHER" id="PTHR43580:SF2">
    <property type="entry name" value="CYTOKINE-LIKE NUCLEAR FACTOR N-PAC"/>
    <property type="match status" value="1"/>
</dbReference>
<dbReference type="InterPro" id="IPR008927">
    <property type="entry name" value="6-PGluconate_DH-like_C_sf"/>
</dbReference>
<evidence type="ECO:0000256" key="2">
    <source>
        <dbReference type="ARBA" id="ARBA00023002"/>
    </source>
</evidence>
<accession>A0A1E7N5S0</accession>